<reference evidence="1" key="1">
    <citation type="submission" date="2022-03" db="EMBL/GenBank/DDBJ databases">
        <authorList>
            <person name="Alioto T."/>
            <person name="Alioto T."/>
            <person name="Gomez Garrido J."/>
        </authorList>
    </citation>
    <scope>NUCLEOTIDE SEQUENCE</scope>
</reference>
<keyword evidence="2" id="KW-1185">Reference proteome</keyword>
<dbReference type="EMBL" id="OW240913">
    <property type="protein sequence ID" value="CAH2252483.1"/>
    <property type="molecule type" value="Genomic_DNA"/>
</dbReference>
<organism evidence="1 2">
    <name type="scientific">Pelobates cultripes</name>
    <name type="common">Western spadefoot toad</name>
    <dbReference type="NCBI Taxonomy" id="61616"/>
    <lineage>
        <taxon>Eukaryota</taxon>
        <taxon>Metazoa</taxon>
        <taxon>Chordata</taxon>
        <taxon>Craniata</taxon>
        <taxon>Vertebrata</taxon>
        <taxon>Euteleostomi</taxon>
        <taxon>Amphibia</taxon>
        <taxon>Batrachia</taxon>
        <taxon>Anura</taxon>
        <taxon>Pelobatoidea</taxon>
        <taxon>Pelobatidae</taxon>
        <taxon>Pelobates</taxon>
    </lineage>
</organism>
<evidence type="ECO:0000313" key="2">
    <source>
        <dbReference type="Proteomes" id="UP001295444"/>
    </source>
</evidence>
<dbReference type="Proteomes" id="UP001295444">
    <property type="component" value="Chromosome 02"/>
</dbReference>
<evidence type="ECO:0000313" key="1">
    <source>
        <dbReference type="EMBL" id="CAH2252483.1"/>
    </source>
</evidence>
<gene>
    <name evidence="1" type="ORF">PECUL_23A006248</name>
</gene>
<name>A0AAD1RG30_PELCU</name>
<proteinExistence type="predicted"/>
<protein>
    <submittedName>
        <fullName evidence="1">Uncharacterized protein</fullName>
    </submittedName>
</protein>
<dbReference type="AlphaFoldDB" id="A0AAD1RG30"/>
<accession>A0AAD1RG30</accession>
<sequence length="138" mass="15965">MSTISFHLKYKRNRVPRRGQKGHKTYKNHRQTSTAEDASIIFNLFDKILAKHHYAVLNKGLTFVPVNKLNPLHVDIEKYKLQRILCSNELRKDSNITQSPRFSSHEKKDINSNNSSIKAFIQAVHKDAMEISCSPPKH</sequence>